<dbReference type="Proteomes" id="UP001461498">
    <property type="component" value="Unassembled WGS sequence"/>
</dbReference>
<organism evidence="2 3">
    <name type="scientific">Rhynocoris fuscipes</name>
    <dbReference type="NCBI Taxonomy" id="488301"/>
    <lineage>
        <taxon>Eukaryota</taxon>
        <taxon>Metazoa</taxon>
        <taxon>Ecdysozoa</taxon>
        <taxon>Arthropoda</taxon>
        <taxon>Hexapoda</taxon>
        <taxon>Insecta</taxon>
        <taxon>Pterygota</taxon>
        <taxon>Neoptera</taxon>
        <taxon>Paraneoptera</taxon>
        <taxon>Hemiptera</taxon>
        <taxon>Heteroptera</taxon>
        <taxon>Panheteroptera</taxon>
        <taxon>Cimicomorpha</taxon>
        <taxon>Reduviidae</taxon>
        <taxon>Harpactorinae</taxon>
        <taxon>Harpactorini</taxon>
        <taxon>Rhynocoris</taxon>
    </lineage>
</organism>
<dbReference type="InterPro" id="IPR015897">
    <property type="entry name" value="CHK_kinase-like"/>
</dbReference>
<evidence type="ECO:0000259" key="1">
    <source>
        <dbReference type="SMART" id="SM00587"/>
    </source>
</evidence>
<dbReference type="PANTHER" id="PTHR11012:SF56">
    <property type="entry name" value="CHK KINASE-LIKE DOMAIN-CONTAINING PROTEIN-RELATED"/>
    <property type="match status" value="1"/>
</dbReference>
<feature type="domain" description="CHK kinase-like" evidence="1">
    <location>
        <begin position="127"/>
        <end position="322"/>
    </location>
</feature>
<dbReference type="EMBL" id="JAPXFL010000001">
    <property type="protein sequence ID" value="KAK9512714.1"/>
    <property type="molecule type" value="Genomic_DNA"/>
</dbReference>
<dbReference type="Pfam" id="PF02958">
    <property type="entry name" value="EcKL"/>
    <property type="match status" value="1"/>
</dbReference>
<accession>A0AAW1DQH9</accession>
<keyword evidence="3" id="KW-1185">Reference proteome</keyword>
<protein>
    <recommendedName>
        <fullName evidence="1">CHK kinase-like domain-containing protein</fullName>
    </recommendedName>
</protein>
<evidence type="ECO:0000313" key="2">
    <source>
        <dbReference type="EMBL" id="KAK9512714.1"/>
    </source>
</evidence>
<proteinExistence type="predicted"/>
<dbReference type="AlphaFoldDB" id="A0AAW1DQH9"/>
<reference evidence="2 3" key="1">
    <citation type="submission" date="2022-12" db="EMBL/GenBank/DDBJ databases">
        <title>Chromosome-level genome assembly of true bugs.</title>
        <authorList>
            <person name="Ma L."/>
            <person name="Li H."/>
        </authorList>
    </citation>
    <scope>NUCLEOTIDE SEQUENCE [LARGE SCALE GENOMIC DNA]</scope>
    <source>
        <strain evidence="2">Lab_2022b</strain>
    </source>
</reference>
<dbReference type="SUPFAM" id="SSF56112">
    <property type="entry name" value="Protein kinase-like (PK-like)"/>
    <property type="match status" value="1"/>
</dbReference>
<dbReference type="PANTHER" id="PTHR11012">
    <property type="entry name" value="PROTEIN KINASE-LIKE DOMAIN-CONTAINING"/>
    <property type="match status" value="1"/>
</dbReference>
<evidence type="ECO:0000313" key="3">
    <source>
        <dbReference type="Proteomes" id="UP001461498"/>
    </source>
</evidence>
<comment type="caution">
    <text evidence="2">The sequence shown here is derived from an EMBL/GenBank/DDBJ whole genome shotgun (WGS) entry which is preliminary data.</text>
</comment>
<dbReference type="InterPro" id="IPR011009">
    <property type="entry name" value="Kinase-like_dom_sf"/>
</dbReference>
<sequence>MTASYNAANSQDERGWLETLLHKYHHDEAVSSIVGLSKEDVGVKGDNYSSQISRVTLQLYLNSGRKSKKTLIVKSPINMEIPMPLFKTEIKVYGTILKELTALMRTHQDPHDTLWCEMIGHDEYKAIVFEDLKAGNFQIADRRKLLDLNHGLLVLNSLGRFHAMTHVLLCKGLLDKNDLGGHLFSPPTTLSKRLLEGGFQQLSCVMDEFWPPEWKETAKKFARESKLVEEKVLKIFEQFKDSFLVMNHGDCWTCNMMFKYCPYDETMPIAVKFFDFQISNVNSYIFDVTLFTYVCIRPDERRQNMDRLLKEYQKSLASTLEFYGMPGVAPTLEQVHADVKSIQYLAMFYSTAFLPASMADSSESFSMENILGTCEPKHAFNPAPLKSEKFRKLIEPDIRQWEKQGVL</sequence>
<dbReference type="InterPro" id="IPR004119">
    <property type="entry name" value="EcKL"/>
</dbReference>
<gene>
    <name evidence="2" type="ORF">O3M35_001079</name>
</gene>
<dbReference type="SMART" id="SM00587">
    <property type="entry name" value="CHK"/>
    <property type="match status" value="1"/>
</dbReference>
<name>A0AAW1DQH9_9HEMI</name>